<dbReference type="AlphaFoldDB" id="A0A0L6V1K5"/>
<protein>
    <submittedName>
        <fullName evidence="1">Uncharacterized protein</fullName>
    </submittedName>
</protein>
<comment type="caution">
    <text evidence="1">The sequence shown here is derived from an EMBL/GenBank/DDBJ whole genome shotgun (WGS) entry which is preliminary data.</text>
</comment>
<accession>A0A0L6V1K5</accession>
<dbReference type="EMBL" id="LAVV01008024">
    <property type="protein sequence ID" value="KNZ54025.1"/>
    <property type="molecule type" value="Genomic_DNA"/>
</dbReference>
<evidence type="ECO:0000313" key="1">
    <source>
        <dbReference type="EMBL" id="KNZ54025.1"/>
    </source>
</evidence>
<gene>
    <name evidence="1" type="ORF">VP01_306g2</name>
</gene>
<proteinExistence type="predicted"/>
<dbReference type="VEuPathDB" id="FungiDB:VP01_306g2"/>
<sequence>MIIQVPLYCFYFSHSGFLFVPTHYHPFRFDHLSRSHHLVMCVLTRWFPSKETCCGCSFYMVHGVIDEEKCFNLIVFGFLKSGSYISWKVIWNGGNRLLSQTFSPPLIGSSSLRLIDPISEAPCCPCGAAEDLKTRGTYQRRAWKLSSAHWHLLGGLLTVGLELGLSLRDSPHCFFVMKQQQQQNTYHTRTQYTHSCFCFSIFISGRGSYFRFYLINFSPDCERLDKPSARAMNCARRLRDGSARKEDLLVHPSDGKGLRAGIGHLGVDQASPSMSLRICQASPGLQKSRNICLKRKVNVSDGLIEPRRLAEIYRLVELLPDFLIKTDASKFVSDYFPTSPIPKPNICLSPTRYQSFGLLS</sequence>
<name>A0A0L6V1K5_9BASI</name>
<dbReference type="Proteomes" id="UP000037035">
    <property type="component" value="Unassembled WGS sequence"/>
</dbReference>
<keyword evidence="2" id="KW-1185">Reference proteome</keyword>
<reference evidence="1 2" key="1">
    <citation type="submission" date="2015-08" db="EMBL/GenBank/DDBJ databases">
        <title>Next Generation Sequencing and Analysis of the Genome of Puccinia sorghi L Schw, the Causal Agent of Maize Common Rust.</title>
        <authorList>
            <person name="Rochi L."/>
            <person name="Burguener G."/>
            <person name="Darino M."/>
            <person name="Turjanski A."/>
            <person name="Kreff E."/>
            <person name="Dieguez M.J."/>
            <person name="Sacco F."/>
        </authorList>
    </citation>
    <scope>NUCLEOTIDE SEQUENCE [LARGE SCALE GENOMIC DNA]</scope>
    <source>
        <strain evidence="1 2">RO10H11247</strain>
    </source>
</reference>
<organism evidence="1 2">
    <name type="scientific">Puccinia sorghi</name>
    <dbReference type="NCBI Taxonomy" id="27349"/>
    <lineage>
        <taxon>Eukaryota</taxon>
        <taxon>Fungi</taxon>
        <taxon>Dikarya</taxon>
        <taxon>Basidiomycota</taxon>
        <taxon>Pucciniomycotina</taxon>
        <taxon>Pucciniomycetes</taxon>
        <taxon>Pucciniales</taxon>
        <taxon>Pucciniaceae</taxon>
        <taxon>Puccinia</taxon>
    </lineage>
</organism>
<evidence type="ECO:0000313" key="2">
    <source>
        <dbReference type="Proteomes" id="UP000037035"/>
    </source>
</evidence>